<dbReference type="Pfam" id="PF13646">
    <property type="entry name" value="HEAT_2"/>
    <property type="match status" value="1"/>
</dbReference>
<evidence type="ECO:0000313" key="2">
    <source>
        <dbReference type="EMBL" id="REE96826.1"/>
    </source>
</evidence>
<dbReference type="EMBL" id="QTTT01000001">
    <property type="protein sequence ID" value="REE96826.1"/>
    <property type="molecule type" value="Genomic_DNA"/>
</dbReference>
<evidence type="ECO:0000313" key="3">
    <source>
        <dbReference type="Proteomes" id="UP000256661"/>
    </source>
</evidence>
<dbReference type="Proteomes" id="UP000256661">
    <property type="component" value="Unassembled WGS sequence"/>
</dbReference>
<dbReference type="InterPro" id="IPR021133">
    <property type="entry name" value="HEAT_type_2"/>
</dbReference>
<comment type="caution">
    <text evidence="2">The sequence shown here is derived from an EMBL/GenBank/DDBJ whole genome shotgun (WGS) entry which is preliminary data.</text>
</comment>
<organism evidence="2 3">
    <name type="scientific">Thermomonospora umbrina</name>
    <dbReference type="NCBI Taxonomy" id="111806"/>
    <lineage>
        <taxon>Bacteria</taxon>
        <taxon>Bacillati</taxon>
        <taxon>Actinomycetota</taxon>
        <taxon>Actinomycetes</taxon>
        <taxon>Streptosporangiales</taxon>
        <taxon>Thermomonosporaceae</taxon>
        <taxon>Thermomonospora</taxon>
    </lineage>
</organism>
<dbReference type="PANTHER" id="PTHR12697:SF5">
    <property type="entry name" value="DEOXYHYPUSINE HYDROXYLASE"/>
    <property type="match status" value="1"/>
</dbReference>
<dbReference type="InterPro" id="IPR016024">
    <property type="entry name" value="ARM-type_fold"/>
</dbReference>
<evidence type="ECO:0000256" key="1">
    <source>
        <dbReference type="ARBA" id="ARBA00045876"/>
    </source>
</evidence>
<dbReference type="PANTHER" id="PTHR12697">
    <property type="entry name" value="PBS LYASE HEAT-LIKE PROTEIN"/>
    <property type="match status" value="1"/>
</dbReference>
<dbReference type="InterPro" id="IPR011989">
    <property type="entry name" value="ARM-like"/>
</dbReference>
<keyword evidence="3" id="KW-1185">Reference proteome</keyword>
<name>A0A3D9SLL4_9ACTN</name>
<gene>
    <name evidence="2" type="ORF">DFJ69_2277</name>
</gene>
<protein>
    <submittedName>
        <fullName evidence="2">HEAT repeat protein</fullName>
    </submittedName>
</protein>
<sequence length="504" mass="54653">MIAEHQVAFFLREIRSADAGRRAAAAKGLSRAPGHVTELVALASDPDPTVRAAAALGLGRQGEGVPIEPLVTLCSDPDSEVRRRAVNTLDRLGATRPSVDAAFRERLGDVELRNRPAVLVRLLRSETPVPAESLVPLLADADSMVWGPARMLLRLLPEADAVFADLVRTGSAEVRERALDMLASPRAGIPGMRPDAEPETRETAWHRFWGPEPAVVRALSAALEAETEPYARNVLFRVLADRRVPEVVPQARAWLADPECGHGAAKALAGAGTVEAVDLLRTFATGPGPQGDRQRGTALRELGAAGGVDDAELLFGLLGDGAEEVRRGAVDGLGAFFRRFDGSLHGRLEQWRAERVPGLPVPPPSDDPAVRGLARRSAERLTRMLVDDVEHADGYHDALWHIPEVRPFLPALLGHPDGRVRSTALHLAERFEDIDYAGRLHLLDDAHHAVRQGAAMGFLLLALRHGLTEAERDDLRPHLVRAQDDSDHYVRTYTAKTLAHLNGA</sequence>
<dbReference type="AlphaFoldDB" id="A0A3D9SLL4"/>
<comment type="function">
    <text evidence="1">Catalyzes the hydroxylation of the N(6)-(4-aminobutyl)-L-lysine intermediate produced by deoxyhypusine synthase/DHPS on a critical lysine of the eukaryotic translation initiation factor 5A/eIF-5A. This is the second step of the post-translational modification of that lysine into an unusual amino acid residue named hypusine. Hypusination is unique to mature eIF-5A factor and is essential for its function.</text>
</comment>
<reference evidence="2 3" key="1">
    <citation type="submission" date="2018-08" db="EMBL/GenBank/DDBJ databases">
        <title>Sequencing the genomes of 1000 actinobacteria strains.</title>
        <authorList>
            <person name="Klenk H.-P."/>
        </authorList>
    </citation>
    <scope>NUCLEOTIDE SEQUENCE [LARGE SCALE GENOMIC DNA]</scope>
    <source>
        <strain evidence="2 3">DSM 43927</strain>
    </source>
</reference>
<proteinExistence type="predicted"/>
<dbReference type="SUPFAM" id="SSF48371">
    <property type="entry name" value="ARM repeat"/>
    <property type="match status" value="1"/>
</dbReference>
<dbReference type="Gene3D" id="1.25.10.10">
    <property type="entry name" value="Leucine-rich Repeat Variant"/>
    <property type="match status" value="2"/>
</dbReference>
<dbReference type="GO" id="GO:0016491">
    <property type="term" value="F:oxidoreductase activity"/>
    <property type="evidence" value="ECO:0007669"/>
    <property type="project" value="TreeGrafter"/>
</dbReference>
<dbReference type="PROSITE" id="PS50077">
    <property type="entry name" value="HEAT_REPEAT"/>
    <property type="match status" value="1"/>
</dbReference>
<accession>A0A3D9SLL4</accession>
<dbReference type="RefSeq" id="WP_170177610.1">
    <property type="nucleotide sequence ID" value="NZ_QTTT01000001.1"/>
</dbReference>